<dbReference type="PROSITE" id="PS00786">
    <property type="entry name" value="5_NUCLEOTIDASE_2"/>
    <property type="match status" value="1"/>
</dbReference>
<comment type="subcellular location">
    <subcellularLocation>
        <location evidence="4">Cell envelope</location>
    </subcellularLocation>
</comment>
<comment type="catalytic activity">
    <reaction evidence="2">
        <text>a nucleoside 2',3'-cyclic phosphate + H2O = a nucleoside 3'-phosphate + H(+)</text>
        <dbReference type="Rhea" id="RHEA:19621"/>
        <dbReference type="ChEBI" id="CHEBI:15377"/>
        <dbReference type="ChEBI" id="CHEBI:15378"/>
        <dbReference type="ChEBI" id="CHEBI:66949"/>
        <dbReference type="ChEBI" id="CHEBI:66954"/>
        <dbReference type="EC" id="3.1.4.16"/>
    </reaction>
</comment>
<dbReference type="PANTHER" id="PTHR11575:SF6">
    <property type="entry name" value="2',3'-CYCLIC-NUCLEOTIDE 2'-PHOSPHODIESTERASE_3'-NUCLEOTIDASE"/>
    <property type="match status" value="1"/>
</dbReference>
<evidence type="ECO:0000256" key="2">
    <source>
        <dbReference type="ARBA" id="ARBA00001730"/>
    </source>
</evidence>
<evidence type="ECO:0000256" key="6">
    <source>
        <dbReference type="ARBA" id="ARBA00022723"/>
    </source>
</evidence>
<protein>
    <submittedName>
        <fullName evidence="14">Bifunctional metallophosphatase/5'-nucleotidase</fullName>
    </submittedName>
</protein>
<evidence type="ECO:0000313" key="15">
    <source>
        <dbReference type="Proteomes" id="UP001597506"/>
    </source>
</evidence>
<dbReference type="PROSITE" id="PS00785">
    <property type="entry name" value="5_NUCLEOTIDASE_1"/>
    <property type="match status" value="1"/>
</dbReference>
<keyword evidence="9 11" id="KW-0378">Hydrolase</keyword>
<dbReference type="InterPro" id="IPR029052">
    <property type="entry name" value="Metallo-depent_PP-like"/>
</dbReference>
<dbReference type="InterPro" id="IPR008334">
    <property type="entry name" value="5'-Nucleotdase_C"/>
</dbReference>
<dbReference type="InterPro" id="IPR041827">
    <property type="entry name" value="CpdB_N"/>
</dbReference>
<dbReference type="EMBL" id="JBHUMF010000008">
    <property type="protein sequence ID" value="MFD2679827.1"/>
    <property type="molecule type" value="Genomic_DNA"/>
</dbReference>
<dbReference type="InterPro" id="IPR004843">
    <property type="entry name" value="Calcineurin-like_PHP"/>
</dbReference>
<dbReference type="PANTHER" id="PTHR11575">
    <property type="entry name" value="5'-NUCLEOTIDASE-RELATED"/>
    <property type="match status" value="1"/>
</dbReference>
<gene>
    <name evidence="14" type="ORF">ACFSUL_03570</name>
</gene>
<keyword evidence="7" id="KW-0732">Signal</keyword>
<keyword evidence="10" id="KW-0511">Multifunctional enzyme</keyword>
<accession>A0ABW5RM96</accession>
<keyword evidence="15" id="KW-1185">Reference proteome</keyword>
<evidence type="ECO:0000313" key="14">
    <source>
        <dbReference type="EMBL" id="MFD2679827.1"/>
    </source>
</evidence>
<evidence type="ECO:0000256" key="1">
    <source>
        <dbReference type="ARBA" id="ARBA00000527"/>
    </source>
</evidence>
<dbReference type="PRINTS" id="PR01607">
    <property type="entry name" value="APYRASEFAMLY"/>
</dbReference>
<organism evidence="14 15">
    <name type="scientific">Bacillus seohaeanensis</name>
    <dbReference type="NCBI Taxonomy" id="284580"/>
    <lineage>
        <taxon>Bacteria</taxon>
        <taxon>Bacillati</taxon>
        <taxon>Bacillota</taxon>
        <taxon>Bacilli</taxon>
        <taxon>Bacillales</taxon>
        <taxon>Bacillaceae</taxon>
        <taxon>Bacillus</taxon>
    </lineage>
</organism>
<dbReference type="Pfam" id="PF02872">
    <property type="entry name" value="5_nucleotid_C"/>
    <property type="match status" value="1"/>
</dbReference>
<dbReference type="Proteomes" id="UP001597506">
    <property type="component" value="Unassembled WGS sequence"/>
</dbReference>
<feature type="domain" description="Calcineurin-like phosphoesterase" evidence="12">
    <location>
        <begin position="10"/>
        <end position="243"/>
    </location>
</feature>
<evidence type="ECO:0000256" key="8">
    <source>
        <dbReference type="ARBA" id="ARBA00022741"/>
    </source>
</evidence>
<evidence type="ECO:0000256" key="4">
    <source>
        <dbReference type="ARBA" id="ARBA00004196"/>
    </source>
</evidence>
<evidence type="ECO:0000259" key="13">
    <source>
        <dbReference type="Pfam" id="PF02872"/>
    </source>
</evidence>
<dbReference type="InterPro" id="IPR006146">
    <property type="entry name" value="5'-Nucleotdase_CS"/>
</dbReference>
<dbReference type="SUPFAM" id="SSF56300">
    <property type="entry name" value="Metallo-dependent phosphatases"/>
    <property type="match status" value="1"/>
</dbReference>
<evidence type="ECO:0000256" key="10">
    <source>
        <dbReference type="ARBA" id="ARBA00023268"/>
    </source>
</evidence>
<dbReference type="InterPro" id="IPR036907">
    <property type="entry name" value="5'-Nucleotdase_C_sf"/>
</dbReference>
<evidence type="ECO:0000259" key="12">
    <source>
        <dbReference type="Pfam" id="PF00149"/>
    </source>
</evidence>
<comment type="cofactor">
    <cofactor evidence="3">
        <name>a divalent metal cation</name>
        <dbReference type="ChEBI" id="CHEBI:60240"/>
    </cofactor>
</comment>
<dbReference type="RefSeq" id="WP_377932772.1">
    <property type="nucleotide sequence ID" value="NZ_JBHUMF010000008.1"/>
</dbReference>
<dbReference type="Pfam" id="PF00149">
    <property type="entry name" value="Metallophos"/>
    <property type="match status" value="1"/>
</dbReference>
<dbReference type="CDD" id="cd07410">
    <property type="entry name" value="MPP_CpdB_N"/>
    <property type="match status" value="1"/>
</dbReference>
<dbReference type="Gene3D" id="3.60.21.10">
    <property type="match status" value="1"/>
</dbReference>
<comment type="caution">
    <text evidence="14">The sequence shown here is derived from an EMBL/GenBank/DDBJ whole genome shotgun (WGS) entry which is preliminary data.</text>
</comment>
<comment type="catalytic activity">
    <reaction evidence="1">
        <text>a ribonucleoside 3'-phosphate + H2O = a ribonucleoside + phosphate</text>
        <dbReference type="Rhea" id="RHEA:10144"/>
        <dbReference type="ChEBI" id="CHEBI:13197"/>
        <dbReference type="ChEBI" id="CHEBI:15377"/>
        <dbReference type="ChEBI" id="CHEBI:18254"/>
        <dbReference type="ChEBI" id="CHEBI:43474"/>
        <dbReference type="EC" id="3.1.3.6"/>
    </reaction>
</comment>
<evidence type="ECO:0000256" key="7">
    <source>
        <dbReference type="ARBA" id="ARBA00022729"/>
    </source>
</evidence>
<keyword evidence="6" id="KW-0479">Metal-binding</keyword>
<comment type="similarity">
    <text evidence="5 11">Belongs to the 5'-nucleotidase family.</text>
</comment>
<reference evidence="15" key="1">
    <citation type="journal article" date="2019" name="Int. J. Syst. Evol. Microbiol.">
        <title>The Global Catalogue of Microorganisms (GCM) 10K type strain sequencing project: providing services to taxonomists for standard genome sequencing and annotation.</title>
        <authorList>
            <consortium name="The Broad Institute Genomics Platform"/>
            <consortium name="The Broad Institute Genome Sequencing Center for Infectious Disease"/>
            <person name="Wu L."/>
            <person name="Ma J."/>
        </authorList>
    </citation>
    <scope>NUCLEOTIDE SEQUENCE [LARGE SCALE GENOMIC DNA]</scope>
    <source>
        <strain evidence="15">KCTC 3913</strain>
    </source>
</reference>
<keyword evidence="8 11" id="KW-0547">Nucleotide-binding</keyword>
<evidence type="ECO:0000256" key="3">
    <source>
        <dbReference type="ARBA" id="ARBA00001968"/>
    </source>
</evidence>
<dbReference type="SUPFAM" id="SSF55816">
    <property type="entry name" value="5'-nucleotidase (syn. UDP-sugar hydrolase), C-terminal domain"/>
    <property type="match status" value="1"/>
</dbReference>
<dbReference type="InterPro" id="IPR006179">
    <property type="entry name" value="5_nucleotidase/apyrase"/>
</dbReference>
<evidence type="ECO:0000256" key="5">
    <source>
        <dbReference type="ARBA" id="ARBA00006654"/>
    </source>
</evidence>
<sequence>MAKTAFSTLTIVETSDVHGNIFPISYGSRKTTPLGLGKVSTYVKELREQKDNLLVIDNGDLIQGTPLTYHYVKFLAHKPNPMITVLNNIGYDGAVVGNHEFNYGIGPLKSAASQANCPYLSANIVHKATKEPYFGIPYFIKTFSDGLKVAVLGVTTHYIPNWENPKHISDLHFYDAVVSTKRWVGYIREVEQPDVMIVSYHGGFERDLQTGESSEVETGENQAYRICQEIEGIDVLLTGHQHRQLTGSVNGVTIVQPGYNGQFVGNVTLQLKKRGGEWIIISKSSDLVDLSNFESDEEVLSLVQSYENATQHWLDQPIGKINGNMEIDSPLQARLVEHPWIEFINKVQMESTGADISNTALFNNAGLGLPQHVTMRDIVSNYVYPNTLTVIRLMGQDIRAALERSASYFLLSDDGSVQVNPKFSIPKPQHYNYDMWEGIDYIIDLTKPIGERITKLQYQGNDIEESAQYDVVMNNYRAGGGGEYKMFWDKPVIKDIQIDMTELLANYFLKHEEVKATVNHNWKVITK</sequence>
<dbReference type="Gene3D" id="3.90.780.10">
    <property type="entry name" value="5'-Nucleotidase, C-terminal domain"/>
    <property type="match status" value="1"/>
</dbReference>
<name>A0ABW5RM96_9BACI</name>
<feature type="domain" description="5'-Nucleotidase C-terminal" evidence="13">
    <location>
        <begin position="332"/>
        <end position="487"/>
    </location>
</feature>
<proteinExistence type="inferred from homology"/>
<evidence type="ECO:0000256" key="11">
    <source>
        <dbReference type="RuleBase" id="RU362119"/>
    </source>
</evidence>
<evidence type="ECO:0000256" key="9">
    <source>
        <dbReference type="ARBA" id="ARBA00022801"/>
    </source>
</evidence>